<dbReference type="AlphaFoldDB" id="A2EUT6"/>
<dbReference type="Proteomes" id="UP000001542">
    <property type="component" value="Unassembled WGS sequence"/>
</dbReference>
<evidence type="ECO:0000313" key="1">
    <source>
        <dbReference type="EMBL" id="EAY03545.1"/>
    </source>
</evidence>
<dbReference type="EMBL" id="DS113501">
    <property type="protein sequence ID" value="EAY03545.1"/>
    <property type="molecule type" value="Genomic_DNA"/>
</dbReference>
<sequence length="147" mass="17536">MERISERTQRDIIKARSINKHRRTTSQAIRDHEQLMNRISKLGIKVDYVSAYLDYLYGTHATVFMLLPQAEEMEKKLQIEVDRLARRSKQALICWYAENWEVIYPYINVENEQSGVKLGYERFVQKKDFQKGYEIDISDISQLINHH</sequence>
<name>A2EUT6_TRIV3</name>
<dbReference type="VEuPathDB" id="TrichDB:TVAGG3_0192070"/>
<dbReference type="RefSeq" id="XP_001315768.1">
    <property type="nucleotide sequence ID" value="XM_001315733.1"/>
</dbReference>
<accession>A2EUT6</accession>
<evidence type="ECO:0000313" key="2">
    <source>
        <dbReference type="Proteomes" id="UP000001542"/>
    </source>
</evidence>
<dbReference type="InParanoid" id="A2EUT6"/>
<dbReference type="KEGG" id="tva:4761389"/>
<organism evidence="1 2">
    <name type="scientific">Trichomonas vaginalis (strain ATCC PRA-98 / G3)</name>
    <dbReference type="NCBI Taxonomy" id="412133"/>
    <lineage>
        <taxon>Eukaryota</taxon>
        <taxon>Metamonada</taxon>
        <taxon>Parabasalia</taxon>
        <taxon>Trichomonadida</taxon>
        <taxon>Trichomonadidae</taxon>
        <taxon>Trichomonas</taxon>
    </lineage>
</organism>
<dbReference type="SMR" id="A2EUT6"/>
<reference evidence="1" key="1">
    <citation type="submission" date="2006-10" db="EMBL/GenBank/DDBJ databases">
        <authorList>
            <person name="Amadeo P."/>
            <person name="Zhao Q."/>
            <person name="Wortman J."/>
            <person name="Fraser-Liggett C."/>
            <person name="Carlton J."/>
        </authorList>
    </citation>
    <scope>NUCLEOTIDE SEQUENCE</scope>
    <source>
        <strain evidence="1">G3</strain>
    </source>
</reference>
<gene>
    <name evidence="1" type="ORF">TVAG_041970</name>
</gene>
<protein>
    <submittedName>
        <fullName evidence="1">Uncharacterized protein</fullName>
    </submittedName>
</protein>
<reference evidence="1" key="2">
    <citation type="journal article" date="2007" name="Science">
        <title>Draft genome sequence of the sexually transmitted pathogen Trichomonas vaginalis.</title>
        <authorList>
            <person name="Carlton J.M."/>
            <person name="Hirt R.P."/>
            <person name="Silva J.C."/>
            <person name="Delcher A.L."/>
            <person name="Schatz M."/>
            <person name="Zhao Q."/>
            <person name="Wortman J.R."/>
            <person name="Bidwell S.L."/>
            <person name="Alsmark U.C.M."/>
            <person name="Besteiro S."/>
            <person name="Sicheritz-Ponten T."/>
            <person name="Noel C.J."/>
            <person name="Dacks J.B."/>
            <person name="Foster P.G."/>
            <person name="Simillion C."/>
            <person name="Van de Peer Y."/>
            <person name="Miranda-Saavedra D."/>
            <person name="Barton G.J."/>
            <person name="Westrop G.D."/>
            <person name="Mueller S."/>
            <person name="Dessi D."/>
            <person name="Fiori P.L."/>
            <person name="Ren Q."/>
            <person name="Paulsen I."/>
            <person name="Zhang H."/>
            <person name="Bastida-Corcuera F.D."/>
            <person name="Simoes-Barbosa A."/>
            <person name="Brown M.T."/>
            <person name="Hayes R.D."/>
            <person name="Mukherjee M."/>
            <person name="Okumura C.Y."/>
            <person name="Schneider R."/>
            <person name="Smith A.J."/>
            <person name="Vanacova S."/>
            <person name="Villalvazo M."/>
            <person name="Haas B.J."/>
            <person name="Pertea M."/>
            <person name="Feldblyum T.V."/>
            <person name="Utterback T.R."/>
            <person name="Shu C.L."/>
            <person name="Osoegawa K."/>
            <person name="de Jong P.J."/>
            <person name="Hrdy I."/>
            <person name="Horvathova L."/>
            <person name="Zubacova Z."/>
            <person name="Dolezal P."/>
            <person name="Malik S.B."/>
            <person name="Logsdon J.M. Jr."/>
            <person name="Henze K."/>
            <person name="Gupta A."/>
            <person name="Wang C.C."/>
            <person name="Dunne R.L."/>
            <person name="Upcroft J.A."/>
            <person name="Upcroft P."/>
            <person name="White O."/>
            <person name="Salzberg S.L."/>
            <person name="Tang P."/>
            <person name="Chiu C.-H."/>
            <person name="Lee Y.-S."/>
            <person name="Embley T.M."/>
            <person name="Coombs G.H."/>
            <person name="Mottram J.C."/>
            <person name="Tachezy J."/>
            <person name="Fraser-Liggett C.M."/>
            <person name="Johnson P.J."/>
        </authorList>
    </citation>
    <scope>NUCLEOTIDE SEQUENCE [LARGE SCALE GENOMIC DNA]</scope>
    <source>
        <strain evidence="1">G3</strain>
    </source>
</reference>
<keyword evidence="2" id="KW-1185">Reference proteome</keyword>
<proteinExistence type="predicted"/>
<dbReference type="VEuPathDB" id="TrichDB:TVAG_041970"/>